<keyword evidence="7" id="KW-1185">Reference proteome</keyword>
<name>A0ABR3VBB1_9PEZI</name>
<comment type="similarity">
    <text evidence="5">Belongs to the cytochrome P450 family.</text>
</comment>
<organism evidence="6 7">
    <name type="scientific">Phialemonium thermophilum</name>
    <dbReference type="NCBI Taxonomy" id="223376"/>
    <lineage>
        <taxon>Eukaryota</taxon>
        <taxon>Fungi</taxon>
        <taxon>Dikarya</taxon>
        <taxon>Ascomycota</taxon>
        <taxon>Pezizomycotina</taxon>
        <taxon>Sordariomycetes</taxon>
        <taxon>Sordariomycetidae</taxon>
        <taxon>Cephalothecales</taxon>
        <taxon>Cephalothecaceae</taxon>
        <taxon>Phialemonium</taxon>
    </lineage>
</organism>
<keyword evidence="5" id="KW-0560">Oxidoreductase</keyword>
<dbReference type="Pfam" id="PF00067">
    <property type="entry name" value="p450"/>
    <property type="match status" value="1"/>
</dbReference>
<keyword evidence="2 5" id="KW-0349">Heme</keyword>
<dbReference type="InterPro" id="IPR036396">
    <property type="entry name" value="Cyt_P450_sf"/>
</dbReference>
<comment type="cofactor">
    <cofactor evidence="1">
        <name>heme</name>
        <dbReference type="ChEBI" id="CHEBI:30413"/>
    </cofactor>
</comment>
<dbReference type="EMBL" id="JAZHXJ010002394">
    <property type="protein sequence ID" value="KAL1839001.1"/>
    <property type="molecule type" value="Genomic_DNA"/>
</dbReference>
<dbReference type="PRINTS" id="PR00385">
    <property type="entry name" value="P450"/>
</dbReference>
<dbReference type="SUPFAM" id="SSF48264">
    <property type="entry name" value="Cytochrome P450"/>
    <property type="match status" value="1"/>
</dbReference>
<reference evidence="6 7" key="1">
    <citation type="journal article" date="2024" name="Commun. Biol.">
        <title>Comparative genomic analysis of thermophilic fungi reveals convergent evolutionary adaptations and gene losses.</title>
        <authorList>
            <person name="Steindorff A.S."/>
            <person name="Aguilar-Pontes M.V."/>
            <person name="Robinson A.J."/>
            <person name="Andreopoulos B."/>
            <person name="LaButti K."/>
            <person name="Kuo A."/>
            <person name="Mondo S."/>
            <person name="Riley R."/>
            <person name="Otillar R."/>
            <person name="Haridas S."/>
            <person name="Lipzen A."/>
            <person name="Grimwood J."/>
            <person name="Schmutz J."/>
            <person name="Clum A."/>
            <person name="Reid I.D."/>
            <person name="Moisan M.C."/>
            <person name="Butler G."/>
            <person name="Nguyen T.T.M."/>
            <person name="Dewar K."/>
            <person name="Conant G."/>
            <person name="Drula E."/>
            <person name="Henrissat B."/>
            <person name="Hansel C."/>
            <person name="Singer S."/>
            <person name="Hutchinson M.I."/>
            <person name="de Vries R.P."/>
            <person name="Natvig D.O."/>
            <person name="Powell A.J."/>
            <person name="Tsang A."/>
            <person name="Grigoriev I.V."/>
        </authorList>
    </citation>
    <scope>NUCLEOTIDE SEQUENCE [LARGE SCALE GENOMIC DNA]</scope>
    <source>
        <strain evidence="6 7">ATCC 24622</strain>
    </source>
</reference>
<dbReference type="PRINTS" id="PR00463">
    <property type="entry name" value="EP450I"/>
</dbReference>
<evidence type="ECO:0000313" key="6">
    <source>
        <dbReference type="EMBL" id="KAL1839001.1"/>
    </source>
</evidence>
<dbReference type="CDD" id="cd11061">
    <property type="entry name" value="CYP67-like"/>
    <property type="match status" value="1"/>
</dbReference>
<dbReference type="Proteomes" id="UP001586593">
    <property type="component" value="Unassembled WGS sequence"/>
</dbReference>
<dbReference type="InterPro" id="IPR050121">
    <property type="entry name" value="Cytochrome_P450_monoxygenase"/>
</dbReference>
<keyword evidence="4 5" id="KW-0408">Iron</keyword>
<evidence type="ECO:0000256" key="2">
    <source>
        <dbReference type="ARBA" id="ARBA00022617"/>
    </source>
</evidence>
<protein>
    <submittedName>
        <fullName evidence="6">Uncharacterized protein</fullName>
    </submittedName>
</protein>
<gene>
    <name evidence="6" type="ORF">VTK73DRAFT_4147</name>
</gene>
<dbReference type="PANTHER" id="PTHR24305:SF172">
    <property type="entry name" value="P450, PUTATIVE (EUROFUNG)-RELATED"/>
    <property type="match status" value="1"/>
</dbReference>
<comment type="caution">
    <text evidence="6">The sequence shown here is derived from an EMBL/GenBank/DDBJ whole genome shotgun (WGS) entry which is preliminary data.</text>
</comment>
<evidence type="ECO:0000313" key="7">
    <source>
        <dbReference type="Proteomes" id="UP001586593"/>
    </source>
</evidence>
<sequence>MSTFSGMSNLPFIILSHRGNRSLRLVKLHKEHPILRTGPNALSFGRVAAIKDIYGHGTPCTKDEQYIVGAGSHYHLADVVDKAEHARKRKVLSSAYALKNLERWEFKVADKVQRMIAQIDKLCTEPPAKHERFPRPEDVRVDLRAWFNFFSLDAIRKDGTTFETNLRDCLYPTARKQSRLIWSYDYYKILDRISDVLPYYRRMSKAAEGWEAIVLYQAARRLERYRRGEKLDDFFQALMEDKNGKPQNLDVTTAIALTNVLYQLLLHPDVLAKLRREIDDALEPEEVVAPYDKVKHLPYLRACLDESLRLWPPTPHGLPRKTPPEGLCIMGEYVPGNTTVSMSALVAHRDETVFPDADKFIPERFLGDKGKELQSAFITFSAGARGCIGRNISYLEQAVVLASVVHRYDFALPAGFELQREETMNHILGPMPVKAWRRDLRAKARESG</sequence>
<accession>A0ABR3VBB1</accession>
<dbReference type="InterPro" id="IPR017972">
    <property type="entry name" value="Cyt_P450_CS"/>
</dbReference>
<keyword evidence="5" id="KW-0503">Monooxygenase</keyword>
<evidence type="ECO:0000256" key="3">
    <source>
        <dbReference type="ARBA" id="ARBA00022723"/>
    </source>
</evidence>
<keyword evidence="3 5" id="KW-0479">Metal-binding</keyword>
<evidence type="ECO:0000256" key="5">
    <source>
        <dbReference type="RuleBase" id="RU000461"/>
    </source>
</evidence>
<dbReference type="InterPro" id="IPR002401">
    <property type="entry name" value="Cyt_P450_E_grp-I"/>
</dbReference>
<dbReference type="PROSITE" id="PS00086">
    <property type="entry name" value="CYTOCHROME_P450"/>
    <property type="match status" value="1"/>
</dbReference>
<dbReference type="PANTHER" id="PTHR24305">
    <property type="entry name" value="CYTOCHROME P450"/>
    <property type="match status" value="1"/>
</dbReference>
<evidence type="ECO:0000256" key="4">
    <source>
        <dbReference type="ARBA" id="ARBA00023004"/>
    </source>
</evidence>
<evidence type="ECO:0000256" key="1">
    <source>
        <dbReference type="ARBA" id="ARBA00001971"/>
    </source>
</evidence>
<dbReference type="InterPro" id="IPR001128">
    <property type="entry name" value="Cyt_P450"/>
</dbReference>
<dbReference type="Gene3D" id="1.10.630.10">
    <property type="entry name" value="Cytochrome P450"/>
    <property type="match status" value="1"/>
</dbReference>
<proteinExistence type="inferred from homology"/>